<sequence>MIKLPLILTAAIAAVSVSVLAQTRNTRKPNIIVILADDMGYSDIGCYGGEVETPNLDRLAKNGLRYRQFYNGARSCPTRASLLTGLYAHQAGMGWMAAADMQCPSYQGCLNKECMTIAEVLKGSGYSTYMSGKWHVSSDRQNEGGIKDNWPNQRGFDRFYGIVGGAANYFNTTYNYNNDQFQSPKDGSFYFTHAISDSATVFIHRHDYERSPLFLYLAYTAPHWPLHALQKDIDKYVEVYKAGWDRLREERFRKQKAMGLFSKDVKMSPRDSKVPAWDSLSETEQNEFAMRMAIYAAQIDAMDQGIGRVIDELEKRGQLENTVIMFLSDNGACAEFISGGKRKAVDGKEDTYESYRINWANLSDTPYKEYKHHTNEGGIATPLIVHYPEGIKKKMRNSFIDQYGHITDIMATCVDLGKADYPQLYKGHKIIPMQGVSLTPDWQGKKAERGKTFWEHEANIAVRDGKWKIVTKVMEGETFSEDSIKLYDIKKDPTEMNDISSKYPEKKLELYAAWKQWAAEVGVLPMDTRFYGERQRDYKRECINGEFRDNFGGWVCSYGEKAKIKFSIDTMQVISGKKTAKIEILKSGDMPRMGFLKWEFNANKGEKVSVRFKAKSLQKSDMIVRLETMRNLSVKYIDKVVPLTDGVQTFEFESLELPSKGSYQLVFYVGKSEEGTIWLDDIEMTFGRD</sequence>
<dbReference type="AlphaFoldDB" id="A0A1M4TCS9"/>
<keyword evidence="8" id="KW-1185">Reference proteome</keyword>
<evidence type="ECO:0000259" key="6">
    <source>
        <dbReference type="Pfam" id="PF00884"/>
    </source>
</evidence>
<evidence type="ECO:0000256" key="5">
    <source>
        <dbReference type="SAM" id="SignalP"/>
    </source>
</evidence>
<feature type="signal peptide" evidence="5">
    <location>
        <begin position="1"/>
        <end position="21"/>
    </location>
</feature>
<dbReference type="CDD" id="cd16025">
    <property type="entry name" value="PAS_like"/>
    <property type="match status" value="1"/>
</dbReference>
<dbReference type="Gene3D" id="3.40.720.10">
    <property type="entry name" value="Alkaline Phosphatase, subunit A"/>
    <property type="match status" value="1"/>
</dbReference>
<dbReference type="RefSeq" id="WP_073349070.1">
    <property type="nucleotide sequence ID" value="NZ_FQVD01000002.1"/>
</dbReference>
<dbReference type="GO" id="GO:0046872">
    <property type="term" value="F:metal ion binding"/>
    <property type="evidence" value="ECO:0007669"/>
    <property type="project" value="UniProtKB-KW"/>
</dbReference>
<feature type="chain" id="PRO_5030031048" evidence="5">
    <location>
        <begin position="22"/>
        <end position="689"/>
    </location>
</feature>
<dbReference type="InterPro" id="IPR000917">
    <property type="entry name" value="Sulfatase_N"/>
</dbReference>
<evidence type="ECO:0000256" key="1">
    <source>
        <dbReference type="ARBA" id="ARBA00008779"/>
    </source>
</evidence>
<dbReference type="Gene3D" id="2.60.120.260">
    <property type="entry name" value="Galactose-binding domain-like"/>
    <property type="match status" value="1"/>
</dbReference>
<name>A0A1M4TCS9_9BACE</name>
<dbReference type="InterPro" id="IPR050738">
    <property type="entry name" value="Sulfatase"/>
</dbReference>
<keyword evidence="3" id="KW-0378">Hydrolase</keyword>
<dbReference type="InterPro" id="IPR017850">
    <property type="entry name" value="Alkaline_phosphatase_core_sf"/>
</dbReference>
<dbReference type="GO" id="GO:0004065">
    <property type="term" value="F:arylsulfatase activity"/>
    <property type="evidence" value="ECO:0007669"/>
    <property type="project" value="TreeGrafter"/>
</dbReference>
<organism evidence="7 8">
    <name type="scientific">Bacteroides faecichinchillae</name>
    <dbReference type="NCBI Taxonomy" id="871325"/>
    <lineage>
        <taxon>Bacteria</taxon>
        <taxon>Pseudomonadati</taxon>
        <taxon>Bacteroidota</taxon>
        <taxon>Bacteroidia</taxon>
        <taxon>Bacteroidales</taxon>
        <taxon>Bacteroidaceae</taxon>
        <taxon>Bacteroides</taxon>
    </lineage>
</organism>
<dbReference type="FunFam" id="3.40.720.10:FF:000047">
    <property type="entry name" value="Arylsulfatase"/>
    <property type="match status" value="1"/>
</dbReference>
<dbReference type="PANTHER" id="PTHR42693">
    <property type="entry name" value="ARYLSULFATASE FAMILY MEMBER"/>
    <property type="match status" value="1"/>
</dbReference>
<evidence type="ECO:0000256" key="2">
    <source>
        <dbReference type="ARBA" id="ARBA00022723"/>
    </source>
</evidence>
<keyword evidence="4" id="KW-0106">Calcium</keyword>
<dbReference type="OrthoDB" id="9765065at2"/>
<proteinExistence type="inferred from homology"/>
<dbReference type="Proteomes" id="UP000184436">
    <property type="component" value="Unassembled WGS sequence"/>
</dbReference>
<dbReference type="EMBL" id="FQVD01000002">
    <property type="protein sequence ID" value="SHE42312.1"/>
    <property type="molecule type" value="Genomic_DNA"/>
</dbReference>
<dbReference type="SUPFAM" id="SSF53649">
    <property type="entry name" value="Alkaline phosphatase-like"/>
    <property type="match status" value="1"/>
</dbReference>
<keyword evidence="5" id="KW-0732">Signal</keyword>
<dbReference type="STRING" id="871325.SAMN05444349_10283"/>
<gene>
    <name evidence="7" type="ORF">SAMN05444349_10283</name>
</gene>
<evidence type="ECO:0000256" key="3">
    <source>
        <dbReference type="ARBA" id="ARBA00022801"/>
    </source>
</evidence>
<reference evidence="7 8" key="1">
    <citation type="submission" date="2016-11" db="EMBL/GenBank/DDBJ databases">
        <authorList>
            <person name="Jaros S."/>
            <person name="Januszkiewicz K."/>
            <person name="Wedrychowicz H."/>
        </authorList>
    </citation>
    <scope>NUCLEOTIDE SEQUENCE [LARGE SCALE GENOMIC DNA]</scope>
    <source>
        <strain evidence="7 8">DSM 26883</strain>
    </source>
</reference>
<feature type="domain" description="Sulfatase N-terminal" evidence="6">
    <location>
        <begin position="29"/>
        <end position="416"/>
    </location>
</feature>
<dbReference type="Gene3D" id="3.30.1120.10">
    <property type="match status" value="1"/>
</dbReference>
<dbReference type="InterPro" id="IPR008979">
    <property type="entry name" value="Galactose-bd-like_sf"/>
</dbReference>
<dbReference type="PANTHER" id="PTHR42693:SF53">
    <property type="entry name" value="ENDO-4-O-SULFATASE"/>
    <property type="match status" value="1"/>
</dbReference>
<keyword evidence="2" id="KW-0479">Metal-binding</keyword>
<dbReference type="PROSITE" id="PS00149">
    <property type="entry name" value="SULFATASE_2"/>
    <property type="match status" value="1"/>
</dbReference>
<evidence type="ECO:0000313" key="7">
    <source>
        <dbReference type="EMBL" id="SHE42312.1"/>
    </source>
</evidence>
<comment type="similarity">
    <text evidence="1">Belongs to the sulfatase family.</text>
</comment>
<dbReference type="SUPFAM" id="SSF49785">
    <property type="entry name" value="Galactose-binding domain-like"/>
    <property type="match status" value="1"/>
</dbReference>
<protein>
    <submittedName>
        <fullName evidence="7">Arylsulfatase</fullName>
    </submittedName>
</protein>
<accession>A0A1M4TCS9</accession>
<evidence type="ECO:0000313" key="8">
    <source>
        <dbReference type="Proteomes" id="UP000184436"/>
    </source>
</evidence>
<dbReference type="InterPro" id="IPR024607">
    <property type="entry name" value="Sulfatase_CS"/>
</dbReference>
<evidence type="ECO:0000256" key="4">
    <source>
        <dbReference type="ARBA" id="ARBA00022837"/>
    </source>
</evidence>
<dbReference type="Pfam" id="PF00884">
    <property type="entry name" value="Sulfatase"/>
    <property type="match status" value="1"/>
</dbReference>